<evidence type="ECO:0000259" key="8">
    <source>
        <dbReference type="Pfam" id="PF00206"/>
    </source>
</evidence>
<sequence>MSSNQTPADATRIGRASGAKALELQELYDFDAAARTLIDAISPYESRVHHAHVLMLAGCGALRKEEAVTILKGLGVVDARASVDVSLRTYLPYEAELRRVVGAVGSKMHIGRSRNDLANTVRRMFLREQLNRTVEAVIELSDSVITKAAEHVDTVTVVYTQRKEAQPITLGHYLMAIAESLCKSISRYEQLYVRLNQCPLGSAATAGTGWPLNRELVASLLGFDSLVVNTIEGVAGWDHIAEFAAFNAIYMSGLSRLASEIQLWSTDEYRMAELDASFAGTSSIMPQKKNADSLERTRQAAAASMGPLVAILTSLNAVEYQYSAARVDLEPRTIDAMIAATHTMTGVVRTLQPDKAQMLRYAAENFSTMTDLADALVREADIDYRAAHEIVASVVEEALAHRKTANRIDLEMIQRAAQTHVGRTLDISNETIHDALDPVLNVQRRNGIGGPAPIAVKAEIDRVRSDLREAHDRLERRQSRLAAANETLDRLVTDLVSEQRS</sequence>
<comment type="caution">
    <text evidence="10">The sequence shown here is derived from an EMBL/GenBank/DDBJ whole genome shotgun (WGS) entry which is preliminary data.</text>
</comment>
<dbReference type="Proteomes" id="UP001229486">
    <property type="component" value="Unassembled WGS sequence"/>
</dbReference>
<proteinExistence type="predicted"/>
<dbReference type="InterPro" id="IPR022761">
    <property type="entry name" value="Fumarate_lyase_N"/>
</dbReference>
<dbReference type="PANTHER" id="PTHR43814">
    <property type="entry name" value="ARGININOSUCCINATE LYASE"/>
    <property type="match status" value="1"/>
</dbReference>
<dbReference type="Pfam" id="PF00206">
    <property type="entry name" value="Lyase_1"/>
    <property type="match status" value="1"/>
</dbReference>
<keyword evidence="4" id="KW-0028">Amino-acid biosynthesis</keyword>
<dbReference type="Pfam" id="PF14698">
    <property type="entry name" value="ASL_C2"/>
    <property type="match status" value="1"/>
</dbReference>
<comment type="catalytic activity">
    <reaction evidence="1">
        <text>2-(N(omega)-L-arginino)succinate = fumarate + L-arginine</text>
        <dbReference type="Rhea" id="RHEA:24020"/>
        <dbReference type="ChEBI" id="CHEBI:29806"/>
        <dbReference type="ChEBI" id="CHEBI:32682"/>
        <dbReference type="ChEBI" id="CHEBI:57472"/>
        <dbReference type="EC" id="4.3.2.1"/>
    </reaction>
</comment>
<dbReference type="GO" id="GO:0005829">
    <property type="term" value="C:cytosol"/>
    <property type="evidence" value="ECO:0007669"/>
    <property type="project" value="TreeGrafter"/>
</dbReference>
<dbReference type="InterPro" id="IPR009049">
    <property type="entry name" value="Argininosuccinate_lyase"/>
</dbReference>
<name>A0AB73IMU2_9BURK</name>
<dbReference type="GO" id="GO:0004056">
    <property type="term" value="F:argininosuccinate lyase activity"/>
    <property type="evidence" value="ECO:0007669"/>
    <property type="project" value="UniProtKB-UniRule"/>
</dbReference>
<keyword evidence="4" id="KW-0055">Arginine biosynthesis</keyword>
<evidence type="ECO:0000256" key="1">
    <source>
        <dbReference type="ARBA" id="ARBA00000985"/>
    </source>
</evidence>
<dbReference type="CDD" id="cd01359">
    <property type="entry name" value="Argininosuccinate_lyase"/>
    <property type="match status" value="1"/>
</dbReference>
<dbReference type="AlphaFoldDB" id="A0AB73IMU2"/>
<dbReference type="Gene3D" id="1.10.275.10">
    <property type="entry name" value="Fumarase/aspartase (N-terminal domain)"/>
    <property type="match status" value="1"/>
</dbReference>
<accession>A0AB73IMU2</accession>
<protein>
    <recommendedName>
        <fullName evidence="3 6">Argininosuccinate lyase</fullName>
        <ecNumber evidence="3 6">4.3.2.1</ecNumber>
    </recommendedName>
</protein>
<evidence type="ECO:0000256" key="3">
    <source>
        <dbReference type="ARBA" id="ARBA00012338"/>
    </source>
</evidence>
<dbReference type="InterPro" id="IPR029419">
    <property type="entry name" value="Arg_succ_lyase_C"/>
</dbReference>
<dbReference type="GO" id="GO:0042450">
    <property type="term" value="P:L-arginine biosynthetic process via ornithine"/>
    <property type="evidence" value="ECO:0007669"/>
    <property type="project" value="UniProtKB-UniRule"/>
</dbReference>
<keyword evidence="5 10" id="KW-0456">Lyase</keyword>
<dbReference type="Gene3D" id="1.10.40.30">
    <property type="entry name" value="Fumarase/aspartase (C-terminal domain)"/>
    <property type="match status" value="1"/>
</dbReference>
<dbReference type="Gene3D" id="1.20.200.10">
    <property type="entry name" value="Fumarase/aspartase (Central domain)"/>
    <property type="match status" value="1"/>
</dbReference>
<evidence type="ECO:0000313" key="11">
    <source>
        <dbReference type="Proteomes" id="UP001229486"/>
    </source>
</evidence>
<feature type="coiled-coil region" evidence="7">
    <location>
        <begin position="457"/>
        <end position="494"/>
    </location>
</feature>
<dbReference type="EC" id="4.3.2.1" evidence="3 6"/>
<dbReference type="InterPro" id="IPR024083">
    <property type="entry name" value="Fumarase/histidase_N"/>
</dbReference>
<dbReference type="EMBL" id="JAURTK010000017">
    <property type="protein sequence ID" value="MDP9651245.1"/>
    <property type="molecule type" value="Genomic_DNA"/>
</dbReference>
<organism evidence="10 11">
    <name type="scientific">Paraburkholderia caledonica</name>
    <dbReference type="NCBI Taxonomy" id="134536"/>
    <lineage>
        <taxon>Bacteria</taxon>
        <taxon>Pseudomonadati</taxon>
        <taxon>Pseudomonadota</taxon>
        <taxon>Betaproteobacteria</taxon>
        <taxon>Burkholderiales</taxon>
        <taxon>Burkholderiaceae</taxon>
        <taxon>Paraburkholderia</taxon>
    </lineage>
</organism>
<dbReference type="SUPFAM" id="SSF48557">
    <property type="entry name" value="L-aspartase-like"/>
    <property type="match status" value="1"/>
</dbReference>
<evidence type="ECO:0000256" key="7">
    <source>
        <dbReference type="SAM" id="Coils"/>
    </source>
</evidence>
<feature type="domain" description="Argininosuccinate lyase C-terminal" evidence="9">
    <location>
        <begin position="366"/>
        <end position="441"/>
    </location>
</feature>
<evidence type="ECO:0000259" key="9">
    <source>
        <dbReference type="Pfam" id="PF14698"/>
    </source>
</evidence>
<dbReference type="PRINTS" id="PR00149">
    <property type="entry name" value="FUMRATELYASE"/>
</dbReference>
<dbReference type="NCBIfam" id="TIGR00838">
    <property type="entry name" value="argH"/>
    <property type="match status" value="1"/>
</dbReference>
<feature type="domain" description="Fumarate lyase N-terminal" evidence="8">
    <location>
        <begin position="95"/>
        <end position="306"/>
    </location>
</feature>
<evidence type="ECO:0000256" key="6">
    <source>
        <dbReference type="NCBIfam" id="TIGR00838"/>
    </source>
</evidence>
<evidence type="ECO:0000313" key="10">
    <source>
        <dbReference type="EMBL" id="MDP9651245.1"/>
    </source>
</evidence>
<gene>
    <name evidence="10" type="ORF">J2793_006720</name>
</gene>
<reference evidence="10" key="1">
    <citation type="submission" date="2023-07" db="EMBL/GenBank/DDBJ databases">
        <title>Sorghum-associated microbial communities from plants grown in Nebraska, USA.</title>
        <authorList>
            <person name="Schachtman D."/>
        </authorList>
    </citation>
    <scope>NUCLEOTIDE SEQUENCE</scope>
    <source>
        <strain evidence="10">DS1061</strain>
    </source>
</reference>
<evidence type="ECO:0000256" key="5">
    <source>
        <dbReference type="ARBA" id="ARBA00023239"/>
    </source>
</evidence>
<evidence type="ECO:0000256" key="4">
    <source>
        <dbReference type="ARBA" id="ARBA00022571"/>
    </source>
</evidence>
<dbReference type="RefSeq" id="WP_392395900.1">
    <property type="nucleotide sequence ID" value="NZ_JAURTK010000017.1"/>
</dbReference>
<dbReference type="InterPro" id="IPR008948">
    <property type="entry name" value="L-Aspartase-like"/>
</dbReference>
<dbReference type="InterPro" id="IPR000362">
    <property type="entry name" value="Fumarate_lyase_fam"/>
</dbReference>
<dbReference type="PANTHER" id="PTHR43814:SF1">
    <property type="entry name" value="ARGININOSUCCINATE LYASE"/>
    <property type="match status" value="1"/>
</dbReference>
<evidence type="ECO:0000256" key="2">
    <source>
        <dbReference type="ARBA" id="ARBA00004941"/>
    </source>
</evidence>
<comment type="pathway">
    <text evidence="2">Amino-acid biosynthesis; L-arginine biosynthesis; L-arginine from L-ornithine and carbamoyl phosphate: step 3/3.</text>
</comment>
<dbReference type="PRINTS" id="PR00145">
    <property type="entry name" value="ARGSUCLYASE"/>
</dbReference>
<keyword evidence="7" id="KW-0175">Coiled coil</keyword>